<dbReference type="InterPro" id="IPR006073">
    <property type="entry name" value="GTP-bd"/>
</dbReference>
<dbReference type="Proteomes" id="UP000027265">
    <property type="component" value="Unassembled WGS sequence"/>
</dbReference>
<dbReference type="EMBL" id="KL197717">
    <property type="protein sequence ID" value="KDQ58357.1"/>
    <property type="molecule type" value="Genomic_DNA"/>
</dbReference>
<feature type="domain" description="G" evidence="1">
    <location>
        <begin position="17"/>
        <end position="110"/>
    </location>
</feature>
<dbReference type="HOGENOM" id="CLU_050405_0_1_1"/>
<organism evidence="2 3">
    <name type="scientific">Jaapia argillacea MUCL 33604</name>
    <dbReference type="NCBI Taxonomy" id="933084"/>
    <lineage>
        <taxon>Eukaryota</taxon>
        <taxon>Fungi</taxon>
        <taxon>Dikarya</taxon>
        <taxon>Basidiomycota</taxon>
        <taxon>Agaricomycotina</taxon>
        <taxon>Agaricomycetes</taxon>
        <taxon>Agaricomycetidae</taxon>
        <taxon>Jaapiales</taxon>
        <taxon>Jaapiaceae</taxon>
        <taxon>Jaapia</taxon>
    </lineage>
</organism>
<dbReference type="OrthoDB" id="8954335at2759"/>
<dbReference type="InterPro" id="IPR025662">
    <property type="entry name" value="Sigma_54_int_dom_ATP-bd_1"/>
</dbReference>
<dbReference type="InterPro" id="IPR027417">
    <property type="entry name" value="P-loop_NTPase"/>
</dbReference>
<proteinExistence type="predicted"/>
<protein>
    <recommendedName>
        <fullName evidence="1">G domain-containing protein</fullName>
    </recommendedName>
</protein>
<dbReference type="STRING" id="933084.A0A067Q4D1"/>
<evidence type="ECO:0000313" key="2">
    <source>
        <dbReference type="EMBL" id="KDQ58357.1"/>
    </source>
</evidence>
<dbReference type="CDD" id="cd00882">
    <property type="entry name" value="Ras_like_GTPase"/>
    <property type="match status" value="1"/>
</dbReference>
<dbReference type="SUPFAM" id="SSF52540">
    <property type="entry name" value="P-loop containing nucleoside triphosphate hydrolases"/>
    <property type="match status" value="1"/>
</dbReference>
<name>A0A067Q4D1_9AGAM</name>
<dbReference type="GO" id="GO:0005525">
    <property type="term" value="F:GTP binding"/>
    <property type="evidence" value="ECO:0007669"/>
    <property type="project" value="InterPro"/>
</dbReference>
<dbReference type="InParanoid" id="A0A067Q4D1"/>
<evidence type="ECO:0000313" key="3">
    <source>
        <dbReference type="Proteomes" id="UP000027265"/>
    </source>
</evidence>
<reference evidence="3" key="1">
    <citation type="journal article" date="2014" name="Proc. Natl. Acad. Sci. U.S.A.">
        <title>Extensive sampling of basidiomycete genomes demonstrates inadequacy of the white-rot/brown-rot paradigm for wood decay fungi.</title>
        <authorList>
            <person name="Riley R."/>
            <person name="Salamov A.A."/>
            <person name="Brown D.W."/>
            <person name="Nagy L.G."/>
            <person name="Floudas D."/>
            <person name="Held B.W."/>
            <person name="Levasseur A."/>
            <person name="Lombard V."/>
            <person name="Morin E."/>
            <person name="Otillar R."/>
            <person name="Lindquist E.A."/>
            <person name="Sun H."/>
            <person name="LaButti K.M."/>
            <person name="Schmutz J."/>
            <person name="Jabbour D."/>
            <person name="Luo H."/>
            <person name="Baker S.E."/>
            <person name="Pisabarro A.G."/>
            <person name="Walton J.D."/>
            <person name="Blanchette R.A."/>
            <person name="Henrissat B."/>
            <person name="Martin F."/>
            <person name="Cullen D."/>
            <person name="Hibbett D.S."/>
            <person name="Grigoriev I.V."/>
        </authorList>
    </citation>
    <scope>NUCLEOTIDE SEQUENCE [LARGE SCALE GENOMIC DNA]</scope>
    <source>
        <strain evidence="3">MUCL 33604</strain>
    </source>
</reference>
<dbReference type="AlphaFoldDB" id="A0A067Q4D1"/>
<gene>
    <name evidence="2" type="ORF">JAAARDRAFT_68872</name>
</gene>
<dbReference type="Gene3D" id="3.40.50.300">
    <property type="entry name" value="P-loop containing nucleotide triphosphate hydrolases"/>
    <property type="match status" value="1"/>
</dbReference>
<accession>A0A067Q4D1</accession>
<keyword evidence="3" id="KW-1185">Reference proteome</keyword>
<dbReference type="Pfam" id="PF01926">
    <property type="entry name" value="MMR_HSR1"/>
    <property type="match status" value="1"/>
</dbReference>
<sequence>MRIQVEWLPDEGTSLPNVVIFGESGTGKSSLVNMIAGGDIARTSNEALGCTFGSVPYDVTVNGTALRLWDTAGLNEADYGSVSSEQAMRNLHDLIGHLKDGVSLLVYCIRGTRFRDILQVNYEIFSRIICQGKVPIVIVATGLEHEVPMEKWWEENGEELQKRGMGFQGRACVTATKGKLRKSGEYMYEEEYSESQEAVRTLITKHLSPQRAKMDKKKWISSVRDAVQGIGPAGGSYFLGVVWSEGRRATYTQPFV</sequence>
<dbReference type="PROSITE" id="PS00675">
    <property type="entry name" value="SIGMA54_INTERACT_1"/>
    <property type="match status" value="1"/>
</dbReference>
<evidence type="ECO:0000259" key="1">
    <source>
        <dbReference type="Pfam" id="PF01926"/>
    </source>
</evidence>